<dbReference type="EMBL" id="JX997159">
    <property type="protein sequence ID" value="AGE50424.1"/>
    <property type="molecule type" value="Genomic_DNA"/>
</dbReference>
<gene>
    <name evidence="1" type="primary">CVA-1_205R</name>
    <name evidence="1" type="ORF">PBCVCVA1_205R</name>
</gene>
<evidence type="ECO:0000313" key="2">
    <source>
        <dbReference type="Proteomes" id="UP000243236"/>
    </source>
</evidence>
<dbReference type="InterPro" id="IPR005502">
    <property type="entry name" value="Ribosyl_crysJ1"/>
</dbReference>
<name>M1HJQ8_9PHYC</name>
<dbReference type="PANTHER" id="PTHR16222:SF35">
    <property type="entry name" value="ADP-RIBOSYLGLYCOHYDROLASE"/>
    <property type="match status" value="1"/>
</dbReference>
<dbReference type="SUPFAM" id="SSF101478">
    <property type="entry name" value="ADP-ribosylglycohydrolase"/>
    <property type="match status" value="1"/>
</dbReference>
<evidence type="ECO:0000313" key="1">
    <source>
        <dbReference type="EMBL" id="AGE50424.1"/>
    </source>
</evidence>
<keyword evidence="1" id="KW-0378">Hydrolase</keyword>
<dbReference type="Proteomes" id="UP000243236">
    <property type="component" value="Segment"/>
</dbReference>
<dbReference type="PANTHER" id="PTHR16222">
    <property type="entry name" value="ADP-RIBOSYLGLYCOHYDROLASE"/>
    <property type="match status" value="1"/>
</dbReference>
<proteinExistence type="predicted"/>
<keyword evidence="2" id="KW-1185">Reference proteome</keyword>
<dbReference type="InterPro" id="IPR036705">
    <property type="entry name" value="Ribosyl_crysJ1_sf"/>
</dbReference>
<dbReference type="GO" id="GO:0016787">
    <property type="term" value="F:hydrolase activity"/>
    <property type="evidence" value="ECO:0007669"/>
    <property type="project" value="UniProtKB-KW"/>
</dbReference>
<dbReference type="RefSeq" id="YP_009701760.1">
    <property type="nucleotide sequence ID" value="NC_044937.1"/>
</dbReference>
<dbReference type="KEGG" id="vg:41900325"/>
<organism evidence="1 2">
    <name type="scientific">Paramecium bursaria Chlorella virus CVA-1</name>
    <dbReference type="NCBI Taxonomy" id="42683"/>
    <lineage>
        <taxon>Viruses</taxon>
        <taxon>Varidnaviria</taxon>
        <taxon>Bamfordvirae</taxon>
        <taxon>Nucleocytoviricota</taxon>
        <taxon>Megaviricetes</taxon>
        <taxon>Algavirales</taxon>
        <taxon>Phycodnaviridae</taxon>
        <taxon>Chlorovirus</taxon>
        <taxon>Chlorovirus conductrix</taxon>
        <taxon>Paramecium bursaria Chlorella virus A1</taxon>
    </lineage>
</organism>
<dbReference type="Gene3D" id="1.10.4080.10">
    <property type="entry name" value="ADP-ribosylation/Crystallin J1"/>
    <property type="match status" value="1"/>
</dbReference>
<accession>M1HJQ8</accession>
<dbReference type="Pfam" id="PF03747">
    <property type="entry name" value="ADP_ribosyl_GH"/>
    <property type="match status" value="1"/>
</dbReference>
<reference evidence="1 2" key="1">
    <citation type="submission" date="2012-10" db="EMBL/GenBank/DDBJ databases">
        <title>Towards defining the chloroviruses: a genomic journey through a genus of large DNA viruses.</title>
        <authorList>
            <person name="Jeanniard A."/>
            <person name="Dunigan D.D."/>
            <person name="Gurnon J.R."/>
            <person name="Agarkova I."/>
            <person name="Kang M."/>
            <person name="Vitek J."/>
            <person name="Duncan G."/>
            <person name="McClung O.W."/>
            <person name="Larsen M."/>
            <person name="Claverie J.-M."/>
            <person name="Van Etten J.L."/>
            <person name="Blanc G."/>
        </authorList>
    </citation>
    <scope>NUCLEOTIDE SEQUENCE [LARGE SCALE GENOMIC DNA]</scope>
</reference>
<sequence length="310" mass="34100">MFLTRMDSSLGCVVGAFIGDSIGSLLEFQNLVTKEEVEKALTMPGGGPFYLVPGQVTDDSELAIALARALCDMKDGVFDVETVATHYISWLKSGPFDKGKTVSNALWGSSDATECYKNAMRTKSSESNGGLMRITPLAVYCSLFDDDVQVESFVRAEQALTHANKTVQDAAVAYVLTIRSLIRNGTSDMSILEKFDSLSEYISAINDRIPGNKNIGHARIAWSYAFYHLQRGSTYLEAMRDVLSQGGDTDTNCAIVGGLIGASLGLQRIQEEIPEQFHTFLECRPRRPYVPSSIIQLVKQYGQQKNNDTY</sequence>
<dbReference type="InterPro" id="IPR050792">
    <property type="entry name" value="ADP-ribosylglycohydrolase"/>
</dbReference>
<protein>
    <submittedName>
        <fullName evidence="1">ADP-ribosyl glycohydrolase</fullName>
    </submittedName>
</protein>
<dbReference type="GeneID" id="41900325"/>